<dbReference type="PANTHER" id="PTHR36306">
    <property type="entry name" value="ALPHA-AMYLASE-RELATED-RELATED"/>
    <property type="match status" value="1"/>
</dbReference>
<gene>
    <name evidence="5" type="ORF">K8I29_10745</name>
</gene>
<dbReference type="Pfam" id="PF12055">
    <property type="entry name" value="DUF3536"/>
    <property type="match status" value="1"/>
</dbReference>
<dbReference type="EMBL" id="JAIOIV010000083">
    <property type="protein sequence ID" value="MBZ0156669.1"/>
    <property type="molecule type" value="Genomic_DNA"/>
</dbReference>
<evidence type="ECO:0000256" key="3">
    <source>
        <dbReference type="RuleBase" id="RU361196"/>
    </source>
</evidence>
<dbReference type="AlphaFoldDB" id="A0A953JDG6"/>
<dbReference type="Gene3D" id="3.20.110.10">
    <property type="entry name" value="Glycoside hydrolase 38, N terminal domain"/>
    <property type="match status" value="2"/>
</dbReference>
<dbReference type="InterPro" id="IPR004300">
    <property type="entry name" value="Glyco_hydro_57_N"/>
</dbReference>
<evidence type="ECO:0000313" key="5">
    <source>
        <dbReference type="EMBL" id="MBZ0156669.1"/>
    </source>
</evidence>
<evidence type="ECO:0000313" key="6">
    <source>
        <dbReference type="Proteomes" id="UP000705867"/>
    </source>
</evidence>
<name>A0A953JDG6_9BACT</name>
<reference evidence="5" key="1">
    <citation type="journal article" date="2021" name="bioRxiv">
        <title>Unraveling nitrogen, sulfur and carbon metabolic pathways and microbial community transcriptional responses to substrate deprivation and toxicity stresses in a bioreactor mimicking anoxic brackish coastal sediment conditions.</title>
        <authorList>
            <person name="Martins P.D."/>
            <person name="Echeveste M.J."/>
            <person name="Arshad A."/>
            <person name="Kurth J."/>
            <person name="Ouboter H."/>
            <person name="Jetten M.S.M."/>
            <person name="Welte C.U."/>
        </authorList>
    </citation>
    <scope>NUCLEOTIDE SEQUENCE</scope>
    <source>
        <strain evidence="5">MAG_39</strain>
    </source>
</reference>
<dbReference type="Proteomes" id="UP000705867">
    <property type="component" value="Unassembled WGS sequence"/>
</dbReference>
<accession>A0A953JDG6</accession>
<comment type="similarity">
    <text evidence="1 3">Belongs to the glycosyl hydrolase 57 family.</text>
</comment>
<dbReference type="InterPro" id="IPR052046">
    <property type="entry name" value="GH57_Enzymes"/>
</dbReference>
<dbReference type="CDD" id="cd10797">
    <property type="entry name" value="GH57N_APU_like_1"/>
    <property type="match status" value="1"/>
</dbReference>
<dbReference type="GO" id="GO:0005975">
    <property type="term" value="P:carbohydrate metabolic process"/>
    <property type="evidence" value="ECO:0007669"/>
    <property type="project" value="InterPro"/>
</dbReference>
<evidence type="ECO:0000256" key="1">
    <source>
        <dbReference type="ARBA" id="ARBA00006821"/>
    </source>
</evidence>
<protein>
    <submittedName>
        <fullName evidence="5">DUF3536 domain-containing protein</fullName>
    </submittedName>
</protein>
<dbReference type="InterPro" id="IPR027291">
    <property type="entry name" value="Glyco_hydro_38_N_sf"/>
</dbReference>
<dbReference type="Pfam" id="PF03065">
    <property type="entry name" value="Glyco_hydro_57"/>
    <property type="match status" value="1"/>
</dbReference>
<dbReference type="PANTHER" id="PTHR36306:SF3">
    <property type="entry name" value="GLYCOSIDE HYDROLASE FAMILY 57"/>
    <property type="match status" value="1"/>
</dbReference>
<organism evidence="5 6">
    <name type="scientific">Candidatus Nitrobium versatile</name>
    <dbReference type="NCBI Taxonomy" id="2884831"/>
    <lineage>
        <taxon>Bacteria</taxon>
        <taxon>Pseudomonadati</taxon>
        <taxon>Nitrospirota</taxon>
        <taxon>Nitrospiria</taxon>
        <taxon>Nitrospirales</taxon>
        <taxon>Nitrospiraceae</taxon>
        <taxon>Candidatus Nitrobium</taxon>
    </lineage>
</organism>
<sequence>MERYLCIHGHFYQPPRENPWLEAVEIQDSAHPYHDWNERVTAECYAQNSASRILDGCGRITEIVSNYARMSFNFGPTLLSWMEASAPEVYRAVIEADRLSVLLRSGHGNALAQVYNHLIMPLASPRDRRTQIVWGIRDFVYRFGRRPEGMWLAETAADTASLDALAEHGITFTVLAPHQACRVRKIGAGRWKDVHGGRIDPTRPYLCKLPSGRKTVLFFYDGPISRAVAFEGLLNRGECFAHRLLDGFSGERDWPQLLPIAVDGETFGHHHRHGDMALAYALHYLESQGHVRLTNYGEYLAKHPPAYEVEILENTSWSCAHGIERWRGDCGCCSGMHPGWGQGWRTPLREALDRLRDDLAEVFEQKGKELLAEPWEAGDDYIGIMLDRSAESREQFVERHAVHPPGDAGKVAVFKLLEMRRHMLLMYTSCGWFFDELSGLETLQVLSYAGRAVQLAEELTGRDFESGLLAGLSRAKSNLPENGNGADLYLRYVKPSMITLKKVGAHYAISSLFEEYGEETRIYCYTAHREEYRKLQNGGVRMAVGRTRIVSRITGESEEISFCVLHFGAQSFNGGVRSFLGEAAYRSMRDEMIRTFGAGDLAEILRLMDKHFGMHNYSLRDLFRDEQRRIVALVASAAVREFERSCRRMYEGHRILMTLLMDTGIPLHKAFSTAAGVTLSFDLREALKEAKDIERVRDLAEEIRCWDLFPDTAELEPFARKRLEETMEGLRETPYDMALLQTLLWRLEALRLLPFETNLWQSQNIYYSLAAKHWSPMRTRAADGNEEARRWRDAFKAAGEMMFFNTDVLLPEAGPEKAAAS</sequence>
<reference evidence="5" key="2">
    <citation type="submission" date="2021-08" db="EMBL/GenBank/DDBJ databases">
        <authorList>
            <person name="Dalcin Martins P."/>
        </authorList>
    </citation>
    <scope>NUCLEOTIDE SEQUENCE</scope>
    <source>
        <strain evidence="5">MAG_39</strain>
    </source>
</reference>
<evidence type="ECO:0000259" key="4">
    <source>
        <dbReference type="Pfam" id="PF03065"/>
    </source>
</evidence>
<evidence type="ECO:0000256" key="2">
    <source>
        <dbReference type="ARBA" id="ARBA00023277"/>
    </source>
</evidence>
<dbReference type="GO" id="GO:0003824">
    <property type="term" value="F:catalytic activity"/>
    <property type="evidence" value="ECO:0007669"/>
    <property type="project" value="InterPro"/>
</dbReference>
<feature type="domain" description="Glycoside hydrolase family 57 N-terminal" evidence="4">
    <location>
        <begin position="102"/>
        <end position="309"/>
    </location>
</feature>
<proteinExistence type="inferred from homology"/>
<comment type="caution">
    <text evidence="5">The sequence shown here is derived from an EMBL/GenBank/DDBJ whole genome shotgun (WGS) entry which is preliminary data.</text>
</comment>
<dbReference type="InterPro" id="IPR021923">
    <property type="entry name" value="DUF3536"/>
</dbReference>
<dbReference type="InterPro" id="IPR011330">
    <property type="entry name" value="Glyco_hydro/deAcase_b/a-brl"/>
</dbReference>
<dbReference type="SUPFAM" id="SSF88713">
    <property type="entry name" value="Glycoside hydrolase/deacetylase"/>
    <property type="match status" value="1"/>
</dbReference>
<keyword evidence="2 3" id="KW-0119">Carbohydrate metabolism</keyword>